<feature type="region of interest" description="Disordered" evidence="22">
    <location>
        <begin position="1010"/>
        <end position="1051"/>
    </location>
</feature>
<feature type="compositionally biased region" description="Low complexity" evidence="22">
    <location>
        <begin position="203"/>
        <end position="216"/>
    </location>
</feature>
<evidence type="ECO:0000256" key="20">
    <source>
        <dbReference type="RuleBase" id="RU003971"/>
    </source>
</evidence>
<feature type="compositionally biased region" description="Polar residues" evidence="22">
    <location>
        <begin position="159"/>
        <end position="184"/>
    </location>
</feature>
<dbReference type="Pfam" id="PF00605">
    <property type="entry name" value="IRF"/>
    <property type="match status" value="1"/>
</dbReference>
<organism evidence="26 27">
    <name type="scientific">Tachysurus vachellii</name>
    <name type="common">Darkbarbel catfish</name>
    <name type="synonym">Pelteobagrus vachellii</name>
    <dbReference type="NCBI Taxonomy" id="175792"/>
    <lineage>
        <taxon>Eukaryota</taxon>
        <taxon>Metazoa</taxon>
        <taxon>Chordata</taxon>
        <taxon>Craniata</taxon>
        <taxon>Vertebrata</taxon>
        <taxon>Euteleostomi</taxon>
        <taxon>Actinopterygii</taxon>
        <taxon>Neopterygii</taxon>
        <taxon>Teleostei</taxon>
        <taxon>Ostariophysi</taxon>
        <taxon>Siluriformes</taxon>
        <taxon>Bagridae</taxon>
        <taxon>Tachysurus</taxon>
    </lineage>
</organism>
<keyword evidence="10" id="KW-0832">Ubl conjugation</keyword>
<feature type="compositionally biased region" description="Basic and acidic residues" evidence="22">
    <location>
        <begin position="837"/>
        <end position="847"/>
    </location>
</feature>
<feature type="compositionally biased region" description="Basic and acidic residues" evidence="22">
    <location>
        <begin position="873"/>
        <end position="894"/>
    </location>
</feature>
<dbReference type="Gene3D" id="1.10.10.10">
    <property type="entry name" value="Winged helix-like DNA-binding domain superfamily/Winged helix DNA-binding domain"/>
    <property type="match status" value="1"/>
</dbReference>
<evidence type="ECO:0000256" key="19">
    <source>
        <dbReference type="ARBA" id="ARBA00039708"/>
    </source>
</evidence>
<dbReference type="CDD" id="cd00032">
    <property type="entry name" value="CASc"/>
    <property type="match status" value="1"/>
</dbReference>
<gene>
    <name evidence="26" type="ORF">Q7C36_013498</name>
</gene>
<evidence type="ECO:0000313" key="27">
    <source>
        <dbReference type="Proteomes" id="UP001187315"/>
    </source>
</evidence>
<evidence type="ECO:0000256" key="9">
    <source>
        <dbReference type="ARBA" id="ARBA00022807"/>
    </source>
</evidence>
<feature type="region of interest" description="Disordered" evidence="22">
    <location>
        <begin position="915"/>
        <end position="942"/>
    </location>
</feature>
<dbReference type="InterPro" id="IPR036390">
    <property type="entry name" value="WH_DNA-bd_sf"/>
</dbReference>
<evidence type="ECO:0000256" key="12">
    <source>
        <dbReference type="ARBA" id="ARBA00023125"/>
    </source>
</evidence>
<keyword evidence="12" id="KW-0238">DNA-binding</keyword>
<protein>
    <recommendedName>
        <fullName evidence="19">Caspase-3</fullName>
        <ecNumber evidence="18">3.4.22.56</ecNumber>
    </recommendedName>
</protein>
<feature type="region of interest" description="Disordered" evidence="22">
    <location>
        <begin position="1"/>
        <end position="242"/>
    </location>
</feature>
<dbReference type="InterPro" id="IPR001309">
    <property type="entry name" value="Pept_C14_p20"/>
</dbReference>
<dbReference type="GO" id="GO:0005634">
    <property type="term" value="C:nucleus"/>
    <property type="evidence" value="ECO:0007669"/>
    <property type="project" value="UniProtKB-SubCell"/>
</dbReference>
<dbReference type="PROSITE" id="PS01122">
    <property type="entry name" value="CASPASE_CYS"/>
    <property type="match status" value="1"/>
</dbReference>
<dbReference type="GO" id="GO:0004197">
    <property type="term" value="F:cysteine-type endopeptidase activity"/>
    <property type="evidence" value="ECO:0007669"/>
    <property type="project" value="InterPro"/>
</dbReference>
<proteinExistence type="inferred from homology"/>
<dbReference type="InterPro" id="IPR002138">
    <property type="entry name" value="Pept_C14_p10"/>
</dbReference>
<evidence type="ECO:0000256" key="2">
    <source>
        <dbReference type="ARBA" id="ARBA00004496"/>
    </source>
</evidence>
<dbReference type="SUPFAM" id="SSF52129">
    <property type="entry name" value="Caspase-like"/>
    <property type="match status" value="1"/>
</dbReference>
<evidence type="ECO:0000256" key="22">
    <source>
        <dbReference type="SAM" id="MobiDB-lite"/>
    </source>
</evidence>
<sequence length="1051" mass="117191">MSRVTRLLKTLQNEAKSGSEKQNDLTSAENLDMSSIEKASFLQGEEYSSYGNPLHSTALEDERRPETDHGQKATAVKQAGKGRGNEVQGMTETPKRPVKNLKAQQENNVQAQKKSSKSRGNQKPPEHTDHAPKSQHLQTISKSKKNEGNKRAQSKRPVNGNSASDTSPEATYTQSQRRTSLSSEDLTDEDESFHPGSERQTASRRPGSSSGQPQRGQKQKRKSSTGFLDNGIPSKKQKPGVGRNPIALDVVLEAFQEFVTQYKETVSSEVVQKAIHAFSCSFEEEVTEKITADKEFNSVKREAIKVNRILNQKKSRLLEAKNELLKSKAELRKLEKEHSELEGRLTALKQGTAFLNNLKALSRRYLQQRSAHAEEPETYGPCCMPAMLLEARSITGTEHQLKNINDKLQKVLEETAHKNLTKSLAMSDMKNGGREDRGDHVDAKKIDSKTVTTQAVTTHATGKTPDYSDAYRMDFPNIGKCLIINNKNFAKQTGMAERNGTDVDAANIMKTFQDLGFKTVIQNDQSVSQMKQLLKSVSQEDHSNSAMFVCVMLSHGDEGVIYGTDGFVQLKDLARFFRGDQCLSLVGKPKLFIIQACRGNDLDPGIETDSVSDSEGTQRIPVEADFLYAYSTAPGYYAWRNTANGSWFISSLCEMLTKYGRELEIMQLMTRVNRKVALEFQSCSSIPGPSAFAATFADLFRVGFNLELQATMPVERMRMRPWLEEQINSCKIPGLKWVNREKKIFQIPWMHAARHGWDVEKDAPLFRNWAIHTGKYQPGVDKPDPKTWKANFRCAMNSLPDIEEVKDKSIKKGTNAFRVYKMLSATERQSKRGKKRPDKDIKVKEEQQCTVSSAWESTNGSTRTAGAAGARTVKQEVDHTGTEREAGSRSPSEDHLIIPDVCQTIEVVTENEEQAVSSTHSYPLQISPMSSYGESDTDSVQSEDDSKEHMRALVWDHHVEAKPALDTSTMRTSLPSMSTFIAKPNFRITAVQDTTSTAFHGPYNTGGPWSLLTTPHSPSQPPAASSKPPVHEKRASVIMKTSDVSKSVKSY</sequence>
<feature type="compositionally biased region" description="Low complexity" evidence="22">
    <location>
        <begin position="857"/>
        <end position="872"/>
    </location>
</feature>
<dbReference type="InterPro" id="IPR002398">
    <property type="entry name" value="Pept_C14"/>
</dbReference>
<dbReference type="GO" id="GO:0030182">
    <property type="term" value="P:neuron differentiation"/>
    <property type="evidence" value="ECO:0007669"/>
    <property type="project" value="TreeGrafter"/>
</dbReference>
<dbReference type="GO" id="GO:0005737">
    <property type="term" value="C:cytoplasm"/>
    <property type="evidence" value="ECO:0007669"/>
    <property type="project" value="UniProtKB-SubCell"/>
</dbReference>
<evidence type="ECO:0000256" key="17">
    <source>
        <dbReference type="ARBA" id="ARBA00036189"/>
    </source>
</evidence>
<evidence type="ECO:0000259" key="24">
    <source>
        <dbReference type="PROSITE" id="PS50208"/>
    </source>
</evidence>
<dbReference type="GO" id="GO:0030216">
    <property type="term" value="P:keratinocyte differentiation"/>
    <property type="evidence" value="ECO:0007669"/>
    <property type="project" value="TreeGrafter"/>
</dbReference>
<dbReference type="GO" id="GO:0043525">
    <property type="term" value="P:positive regulation of neuron apoptotic process"/>
    <property type="evidence" value="ECO:0007669"/>
    <property type="project" value="TreeGrafter"/>
</dbReference>
<evidence type="ECO:0000256" key="3">
    <source>
        <dbReference type="ARBA" id="ARBA00010134"/>
    </source>
</evidence>
<dbReference type="GO" id="GO:0030218">
    <property type="term" value="P:erythrocyte differentiation"/>
    <property type="evidence" value="ECO:0007669"/>
    <property type="project" value="TreeGrafter"/>
</dbReference>
<evidence type="ECO:0000256" key="15">
    <source>
        <dbReference type="ARBA" id="ARBA00023163"/>
    </source>
</evidence>
<evidence type="ECO:0000256" key="8">
    <source>
        <dbReference type="ARBA" id="ARBA00022801"/>
    </source>
</evidence>
<dbReference type="GO" id="GO:0000976">
    <property type="term" value="F:transcription cis-regulatory region binding"/>
    <property type="evidence" value="ECO:0007669"/>
    <property type="project" value="InterPro"/>
</dbReference>
<dbReference type="InterPro" id="IPR036388">
    <property type="entry name" value="WH-like_DNA-bd_sf"/>
</dbReference>
<dbReference type="Gene3D" id="3.40.50.1460">
    <property type="match status" value="1"/>
</dbReference>
<feature type="coiled-coil region" evidence="21">
    <location>
        <begin position="310"/>
        <end position="351"/>
    </location>
</feature>
<evidence type="ECO:0000256" key="21">
    <source>
        <dbReference type="SAM" id="Coils"/>
    </source>
</evidence>
<dbReference type="Pfam" id="PF00656">
    <property type="entry name" value="Peptidase_C14"/>
    <property type="match status" value="1"/>
</dbReference>
<dbReference type="GO" id="GO:0003700">
    <property type="term" value="F:DNA-binding transcription factor activity"/>
    <property type="evidence" value="ECO:0007669"/>
    <property type="project" value="InterPro"/>
</dbReference>
<dbReference type="FunFam" id="1.10.10.10:FF:000065">
    <property type="entry name" value="Interferon regulatory factor"/>
    <property type="match status" value="1"/>
</dbReference>
<comment type="caution">
    <text evidence="26">The sequence shown here is derived from an EMBL/GenBank/DDBJ whole genome shotgun (WGS) entry which is preliminary data.</text>
</comment>
<dbReference type="Proteomes" id="UP001187315">
    <property type="component" value="Unassembled WGS sequence"/>
</dbReference>
<dbReference type="PROSITE" id="PS51507">
    <property type="entry name" value="IRF_2"/>
    <property type="match status" value="1"/>
</dbReference>
<keyword evidence="6" id="KW-0645">Protease</keyword>
<evidence type="ECO:0000256" key="11">
    <source>
        <dbReference type="ARBA" id="ARBA00023015"/>
    </source>
</evidence>
<dbReference type="PROSITE" id="PS00601">
    <property type="entry name" value="IRF_1"/>
    <property type="match status" value="1"/>
</dbReference>
<keyword evidence="16" id="KW-0539">Nucleus</keyword>
<dbReference type="GO" id="GO:0006508">
    <property type="term" value="P:proteolysis"/>
    <property type="evidence" value="ECO:0007669"/>
    <property type="project" value="UniProtKB-KW"/>
</dbReference>
<dbReference type="GO" id="GO:0006915">
    <property type="term" value="P:apoptotic process"/>
    <property type="evidence" value="ECO:0007669"/>
    <property type="project" value="UniProtKB-KW"/>
</dbReference>
<feature type="compositionally biased region" description="Polar residues" evidence="22">
    <location>
        <begin position="1042"/>
        <end position="1051"/>
    </location>
</feature>
<reference evidence="26" key="1">
    <citation type="submission" date="2023-08" db="EMBL/GenBank/DDBJ databases">
        <title>Pelteobagrus vachellii genome.</title>
        <authorList>
            <person name="Liu H."/>
        </authorList>
    </citation>
    <scope>NUCLEOTIDE SEQUENCE</scope>
    <source>
        <strain evidence="26">PRFRI_2022a</strain>
        <tissue evidence="26">Muscle</tissue>
    </source>
</reference>
<feature type="compositionally biased region" description="Polar residues" evidence="22">
    <location>
        <begin position="24"/>
        <end position="33"/>
    </location>
</feature>
<dbReference type="PRINTS" id="PR00376">
    <property type="entry name" value="IL1BCENZYME"/>
</dbReference>
<dbReference type="InterPro" id="IPR029030">
    <property type="entry name" value="Caspase-like_dom_sf"/>
</dbReference>
<dbReference type="AlphaFoldDB" id="A0AA88MI50"/>
<dbReference type="InterPro" id="IPR033139">
    <property type="entry name" value="Caspase_cys_AS"/>
</dbReference>
<evidence type="ECO:0000256" key="1">
    <source>
        <dbReference type="ARBA" id="ARBA00004123"/>
    </source>
</evidence>
<feature type="domain" description="Caspase family p10" evidence="23">
    <location>
        <begin position="616"/>
        <end position="681"/>
    </location>
</feature>
<dbReference type="InterPro" id="IPR019817">
    <property type="entry name" value="Interferon_reg_fac_CS"/>
</dbReference>
<dbReference type="PANTHER" id="PTHR10454">
    <property type="entry name" value="CASPASE"/>
    <property type="match status" value="1"/>
</dbReference>
<feature type="compositionally biased region" description="Polar residues" evidence="22">
    <location>
        <begin position="102"/>
        <end position="121"/>
    </location>
</feature>
<dbReference type="PROSITE" id="PS50207">
    <property type="entry name" value="CASPASE_P10"/>
    <property type="match status" value="1"/>
</dbReference>
<keyword evidence="5" id="KW-1017">Isopeptide bond</keyword>
<keyword evidence="21" id="KW-0175">Coiled coil</keyword>
<evidence type="ECO:0000256" key="4">
    <source>
        <dbReference type="ARBA" id="ARBA00022490"/>
    </source>
</evidence>
<dbReference type="FunFam" id="3.40.50.1460:FF:000001">
    <property type="entry name" value="Caspase-3 preproprotein"/>
    <property type="match status" value="1"/>
</dbReference>
<dbReference type="SUPFAM" id="SSF46785">
    <property type="entry name" value="Winged helix' DNA-binding domain"/>
    <property type="match status" value="1"/>
</dbReference>
<dbReference type="PROSITE" id="PS50208">
    <property type="entry name" value="CASPASE_P20"/>
    <property type="match status" value="1"/>
</dbReference>
<evidence type="ECO:0000256" key="5">
    <source>
        <dbReference type="ARBA" id="ARBA00022499"/>
    </source>
</evidence>
<keyword evidence="9" id="KW-0788">Thiol protease</keyword>
<evidence type="ECO:0000256" key="10">
    <source>
        <dbReference type="ARBA" id="ARBA00022843"/>
    </source>
</evidence>
<keyword evidence="15" id="KW-0804">Transcription</keyword>
<dbReference type="SMART" id="SM00115">
    <property type="entry name" value="CASc"/>
    <property type="match status" value="1"/>
</dbReference>
<keyword evidence="4" id="KW-0963">Cytoplasm</keyword>
<evidence type="ECO:0000256" key="18">
    <source>
        <dbReference type="ARBA" id="ARBA00038900"/>
    </source>
</evidence>
<evidence type="ECO:0000256" key="13">
    <source>
        <dbReference type="ARBA" id="ARBA00023145"/>
    </source>
</evidence>
<feature type="domain" description="IRF tryptophan pentad repeat" evidence="25">
    <location>
        <begin position="716"/>
        <end position="824"/>
    </location>
</feature>
<keyword evidence="8" id="KW-0378">Hydrolase</keyword>
<evidence type="ECO:0000256" key="16">
    <source>
        <dbReference type="ARBA" id="ARBA00023242"/>
    </source>
</evidence>
<name>A0AA88MI50_TACVA</name>
<feature type="region of interest" description="Disordered" evidence="22">
    <location>
        <begin position="827"/>
        <end position="894"/>
    </location>
</feature>
<feature type="domain" description="Caspase family p20" evidence="24">
    <location>
        <begin position="477"/>
        <end position="601"/>
    </location>
</feature>
<evidence type="ECO:0000256" key="7">
    <source>
        <dbReference type="ARBA" id="ARBA00022703"/>
    </source>
</evidence>
<dbReference type="EC" id="3.4.22.56" evidence="18"/>
<dbReference type="InterPro" id="IPR025214">
    <property type="entry name" value="CENP-U"/>
</dbReference>
<dbReference type="CDD" id="cd00103">
    <property type="entry name" value="IRF"/>
    <property type="match status" value="1"/>
</dbReference>
<feature type="compositionally biased region" description="Basic and acidic residues" evidence="22">
    <location>
        <begin position="58"/>
        <end position="71"/>
    </location>
</feature>
<dbReference type="EMBL" id="JAVHJS010000013">
    <property type="protein sequence ID" value="KAK2838684.1"/>
    <property type="molecule type" value="Genomic_DNA"/>
</dbReference>
<evidence type="ECO:0000259" key="25">
    <source>
        <dbReference type="PROSITE" id="PS51507"/>
    </source>
</evidence>
<comment type="similarity">
    <text evidence="3 20">Belongs to the peptidase C14A family.</text>
</comment>
<dbReference type="GO" id="GO:0006357">
    <property type="term" value="P:regulation of transcription by RNA polymerase II"/>
    <property type="evidence" value="ECO:0007669"/>
    <property type="project" value="UniProtKB-ARBA"/>
</dbReference>
<dbReference type="InterPro" id="IPR001346">
    <property type="entry name" value="Interferon_reg_fact_DNA-bd_dom"/>
</dbReference>
<keyword evidence="7" id="KW-0053">Apoptosis</keyword>
<evidence type="ECO:0000259" key="23">
    <source>
        <dbReference type="PROSITE" id="PS50207"/>
    </source>
</evidence>
<keyword evidence="14" id="KW-0010">Activator</keyword>
<evidence type="ECO:0000256" key="6">
    <source>
        <dbReference type="ARBA" id="ARBA00022670"/>
    </source>
</evidence>
<dbReference type="SMART" id="SM00348">
    <property type="entry name" value="IRF"/>
    <property type="match status" value="1"/>
</dbReference>
<comment type="subcellular location">
    <subcellularLocation>
        <location evidence="2">Cytoplasm</location>
    </subcellularLocation>
    <subcellularLocation>
        <location evidence="1">Nucleus</location>
    </subcellularLocation>
</comment>
<dbReference type="PANTHER" id="PTHR10454:SF198">
    <property type="entry name" value="CASPASE-3"/>
    <property type="match status" value="1"/>
</dbReference>
<keyword evidence="11" id="KW-0805">Transcription regulation</keyword>
<evidence type="ECO:0000256" key="14">
    <source>
        <dbReference type="ARBA" id="ARBA00023159"/>
    </source>
</evidence>
<dbReference type="InterPro" id="IPR015917">
    <property type="entry name" value="Pept_C14A"/>
</dbReference>
<feature type="compositionally biased region" description="Polar residues" evidence="22">
    <location>
        <begin position="915"/>
        <end position="934"/>
    </location>
</feature>
<dbReference type="InterPro" id="IPR011600">
    <property type="entry name" value="Pept_C14_caspase"/>
</dbReference>
<keyword evidence="13" id="KW-0865">Zymogen</keyword>
<comment type="catalytic activity">
    <reaction evidence="17">
        <text>Strict requirement for an Asp residue at positions P1 and P4. It has a preferred cleavage sequence of Asp-Xaa-Xaa-Asp-|- with a hydrophobic amino-acid residue at P2 and a hydrophilic amino-acid residue at P3, although Val or Ala are also accepted at this position.</text>
        <dbReference type="EC" id="3.4.22.56"/>
    </reaction>
</comment>
<dbReference type="GO" id="GO:0031264">
    <property type="term" value="C:death-inducing signaling complex"/>
    <property type="evidence" value="ECO:0007669"/>
    <property type="project" value="TreeGrafter"/>
</dbReference>
<dbReference type="Pfam" id="PF13097">
    <property type="entry name" value="CENP-U"/>
    <property type="match status" value="1"/>
</dbReference>
<keyword evidence="27" id="KW-1185">Reference proteome</keyword>
<accession>A0AA88MI50</accession>
<evidence type="ECO:0000313" key="26">
    <source>
        <dbReference type="EMBL" id="KAK2838684.1"/>
    </source>
</evidence>